<reference evidence="1 2" key="1">
    <citation type="submission" date="2018-08" db="EMBL/GenBank/DDBJ databases">
        <title>Genomic Encyclopedia of Archaeal and Bacterial Type Strains, Phase II (KMG-II): from individual species to whole genera.</title>
        <authorList>
            <person name="Goeker M."/>
        </authorList>
    </citation>
    <scope>NUCLEOTIDE SEQUENCE [LARGE SCALE GENOMIC DNA]</scope>
    <source>
        <strain evidence="1 2">DSM 45791</strain>
    </source>
</reference>
<proteinExistence type="predicted"/>
<comment type="caution">
    <text evidence="1">The sequence shown here is derived from an EMBL/GenBank/DDBJ whole genome shotgun (WGS) entry which is preliminary data.</text>
</comment>
<evidence type="ECO:0000313" key="2">
    <source>
        <dbReference type="Proteomes" id="UP000256269"/>
    </source>
</evidence>
<dbReference type="RefSeq" id="WP_170217892.1">
    <property type="nucleotide sequence ID" value="NZ_CP144375.1"/>
</dbReference>
<gene>
    <name evidence="1" type="ORF">BCF44_113110</name>
</gene>
<dbReference type="AlphaFoldDB" id="A0A3E0H747"/>
<name>A0A3E0H747_9PSEU</name>
<dbReference type="Proteomes" id="UP000256269">
    <property type="component" value="Unassembled WGS sequence"/>
</dbReference>
<accession>A0A3E0H747</accession>
<sequence>MLFDLDGAAVGTTIGGVIAQVAGLTTSFWLADAVTLVVAGANRLARVE</sequence>
<keyword evidence="2" id="KW-1185">Reference proteome</keyword>
<dbReference type="EMBL" id="QUNO01000013">
    <property type="protein sequence ID" value="REH39255.1"/>
    <property type="molecule type" value="Genomic_DNA"/>
</dbReference>
<organism evidence="1 2">
    <name type="scientific">Kutzneria buriramensis</name>
    <dbReference type="NCBI Taxonomy" id="1045776"/>
    <lineage>
        <taxon>Bacteria</taxon>
        <taxon>Bacillati</taxon>
        <taxon>Actinomycetota</taxon>
        <taxon>Actinomycetes</taxon>
        <taxon>Pseudonocardiales</taxon>
        <taxon>Pseudonocardiaceae</taxon>
        <taxon>Kutzneria</taxon>
    </lineage>
</organism>
<protein>
    <submittedName>
        <fullName evidence="1">Uncharacterized protein</fullName>
    </submittedName>
</protein>
<evidence type="ECO:0000313" key="1">
    <source>
        <dbReference type="EMBL" id="REH39255.1"/>
    </source>
</evidence>